<reference evidence="1 2" key="1">
    <citation type="submission" date="2015-09" db="EMBL/GenBank/DDBJ databases">
        <title>Genome sequencing project for genomic taxonomy and phylogenomics of Bacillus-like bacteria.</title>
        <authorList>
            <person name="Liu B."/>
            <person name="Wang J."/>
            <person name="Zhu Y."/>
            <person name="Liu G."/>
            <person name="Chen Q."/>
            <person name="Chen Z."/>
            <person name="Lan J."/>
            <person name="Che J."/>
            <person name="Ge C."/>
            <person name="Shi H."/>
            <person name="Pan Z."/>
            <person name="Liu X."/>
        </authorList>
    </citation>
    <scope>NUCLEOTIDE SEQUENCE [LARGE SCALE GENOMIC DNA]</scope>
    <source>
        <strain evidence="1 2">LMG 18435</strain>
    </source>
</reference>
<comment type="caution">
    <text evidence="1">The sequence shown here is derived from an EMBL/GenBank/DDBJ whole genome shotgun (WGS) entry which is preliminary data.</text>
</comment>
<sequence>MRRLRFFYNPGNFDNFQILNEIENHFKVILMFSVYNMFNVNEKEVYIPKANSQKSHVFMMVTSIFQKIYSWKSK</sequence>
<proteinExistence type="predicted"/>
<dbReference type="STRING" id="157838.AN964_16710"/>
<dbReference type="AlphaFoldDB" id="A0A0Q3X075"/>
<evidence type="ECO:0000313" key="2">
    <source>
        <dbReference type="Proteomes" id="UP000051888"/>
    </source>
</evidence>
<dbReference type="Proteomes" id="UP000051888">
    <property type="component" value="Unassembled WGS sequence"/>
</dbReference>
<keyword evidence="2" id="KW-1185">Reference proteome</keyword>
<evidence type="ECO:0000313" key="1">
    <source>
        <dbReference type="EMBL" id="KQL54981.1"/>
    </source>
</evidence>
<organism evidence="1 2">
    <name type="scientific">Heyndrickxia shackletonii</name>
    <dbReference type="NCBI Taxonomy" id="157838"/>
    <lineage>
        <taxon>Bacteria</taxon>
        <taxon>Bacillati</taxon>
        <taxon>Bacillota</taxon>
        <taxon>Bacilli</taxon>
        <taxon>Bacillales</taxon>
        <taxon>Bacillaceae</taxon>
        <taxon>Heyndrickxia</taxon>
    </lineage>
</organism>
<gene>
    <name evidence="1" type="ORF">AN964_16710</name>
</gene>
<name>A0A0Q3X075_9BACI</name>
<dbReference type="PATRIC" id="fig|157838.3.peg.3700"/>
<dbReference type="EMBL" id="LJJC01000004">
    <property type="protein sequence ID" value="KQL54981.1"/>
    <property type="molecule type" value="Genomic_DNA"/>
</dbReference>
<protein>
    <submittedName>
        <fullName evidence="1">Uncharacterized protein</fullName>
    </submittedName>
</protein>
<accession>A0A0Q3X075</accession>